<accession>A0ABZ2T605</accession>
<name>A0ABZ2T605_9ENTE</name>
<dbReference type="CDD" id="cd06223">
    <property type="entry name" value="PRTases_typeI"/>
    <property type="match status" value="1"/>
</dbReference>
<proteinExistence type="predicted"/>
<evidence type="ECO:0008006" key="3">
    <source>
        <dbReference type="Google" id="ProtNLM"/>
    </source>
</evidence>
<protein>
    <recommendedName>
        <fullName evidence="3">Phosphoribosyltransferase domain-containing protein</fullName>
    </recommendedName>
</protein>
<organism evidence="1 2">
    <name type="scientific">Candidatus Enterococcus lemimoniae</name>
    <dbReference type="NCBI Taxonomy" id="1834167"/>
    <lineage>
        <taxon>Bacteria</taxon>
        <taxon>Bacillati</taxon>
        <taxon>Bacillota</taxon>
        <taxon>Bacilli</taxon>
        <taxon>Lactobacillales</taxon>
        <taxon>Enterococcaceae</taxon>
        <taxon>Enterococcus</taxon>
    </lineage>
</organism>
<dbReference type="InterPro" id="IPR023214">
    <property type="entry name" value="HAD_sf"/>
</dbReference>
<dbReference type="Gene3D" id="3.40.50.1000">
    <property type="entry name" value="HAD superfamily/HAD-like"/>
    <property type="match status" value="1"/>
</dbReference>
<sequence length="175" mass="20162">MFKKIEDEEAAHEVSGTVNRNYKKHYNSWEKGQKIPDEDKNKIVLVIDDVVTTGSSFYAAHKHLTDLGFTKIIYFAYGRTQNNSCLRGEVKPKTQINQPIDAIIFDVDQTLIDSIKSHEYKFEGQGNSILLQKMNLGKFQVYEGIKEMISYVINEMQIPIIFVTNRDPRLNTLLT</sequence>
<dbReference type="InterPro" id="IPR000836">
    <property type="entry name" value="PRTase_dom"/>
</dbReference>
<evidence type="ECO:0000313" key="2">
    <source>
        <dbReference type="Proteomes" id="UP000195080"/>
    </source>
</evidence>
<dbReference type="Proteomes" id="UP000195080">
    <property type="component" value="Chromosome"/>
</dbReference>
<dbReference type="RefSeq" id="WP_086443994.1">
    <property type="nucleotide sequence ID" value="NZ_CP147248.1"/>
</dbReference>
<dbReference type="InterPro" id="IPR029057">
    <property type="entry name" value="PRTase-like"/>
</dbReference>
<keyword evidence="2" id="KW-1185">Reference proteome</keyword>
<reference evidence="2" key="1">
    <citation type="submission" date="2017-05" db="EMBL/GenBank/DDBJ databases">
        <title>The Genome Sequence of EEnterococcus faecalis 9F2_4866.</title>
        <authorList>
            <consortium name="The Broad Institute Genomics Platform"/>
            <consortium name="The Broad Institute Genomic Center for Infectious Diseases"/>
            <person name="Earl A."/>
            <person name="Manson A."/>
            <person name="Schwartman J."/>
            <person name="Gilmore M."/>
            <person name="Abouelleil A."/>
            <person name="Cao P."/>
            <person name="Chapman S."/>
            <person name="Cusick C."/>
            <person name="Shea T."/>
            <person name="Young S."/>
            <person name="Neafsey D."/>
            <person name="Nusbaum C."/>
            <person name="Birren B."/>
        </authorList>
    </citation>
    <scope>NUCLEOTIDE SEQUENCE [LARGE SCALE GENOMIC DNA]</scope>
    <source>
        <strain evidence="2">12C11_DIV0727</strain>
    </source>
</reference>
<dbReference type="SUPFAM" id="SSF56784">
    <property type="entry name" value="HAD-like"/>
    <property type="match status" value="1"/>
</dbReference>
<reference evidence="1 2" key="2">
    <citation type="submission" date="2024-03" db="EMBL/GenBank/DDBJ databases">
        <title>The Genome Sequence of Enterococcus sp. DIV0727d.</title>
        <authorList>
            <consortium name="The Broad Institute Genomics Platform"/>
            <consortium name="The Broad Institute Microbial Omics Core"/>
            <consortium name="The Broad Institute Genomic Center for Infectious Diseases"/>
            <person name="Earl A."/>
            <person name="Manson A."/>
            <person name="Gilmore M."/>
            <person name="Schwartman J."/>
            <person name="Shea T."/>
            <person name="Abouelleil A."/>
            <person name="Cao P."/>
            <person name="Chapman S."/>
            <person name="Cusick C."/>
            <person name="Young S."/>
            <person name="Neafsey D."/>
            <person name="Nusbaum C."/>
            <person name="Birren B."/>
        </authorList>
    </citation>
    <scope>NUCLEOTIDE SEQUENCE [LARGE SCALE GENOMIC DNA]</scope>
    <source>
        <strain evidence="1 2">12C11_DIV0727</strain>
    </source>
</reference>
<gene>
    <name evidence="1" type="ORF">A5866_001377</name>
</gene>
<dbReference type="EMBL" id="CP147248">
    <property type="protein sequence ID" value="WYJ86299.1"/>
    <property type="molecule type" value="Genomic_DNA"/>
</dbReference>
<evidence type="ECO:0000313" key="1">
    <source>
        <dbReference type="EMBL" id="WYJ86299.1"/>
    </source>
</evidence>
<dbReference type="SUPFAM" id="SSF53271">
    <property type="entry name" value="PRTase-like"/>
    <property type="match status" value="1"/>
</dbReference>
<dbReference type="InterPro" id="IPR036412">
    <property type="entry name" value="HAD-like_sf"/>
</dbReference>
<dbReference type="Gene3D" id="3.40.50.2020">
    <property type="match status" value="1"/>
</dbReference>